<dbReference type="Proteomes" id="UP000245974">
    <property type="component" value="Unassembled WGS sequence"/>
</dbReference>
<dbReference type="SUPFAM" id="SSF47090">
    <property type="entry name" value="PGBD-like"/>
    <property type="match status" value="1"/>
</dbReference>
<dbReference type="Gene3D" id="1.10.101.10">
    <property type="entry name" value="PGBD-like superfamily/PGBD"/>
    <property type="match status" value="1"/>
</dbReference>
<accession>A0A2U3N4M1</accession>
<dbReference type="PANTHER" id="PTHR30417">
    <property type="entry name" value="N-ACETYLMURAMOYL-L-ALANINE AMIDASE AMID"/>
    <property type="match status" value="1"/>
</dbReference>
<dbReference type="AlphaFoldDB" id="A0A2U3N4M1"/>
<evidence type="ECO:0000256" key="3">
    <source>
        <dbReference type="ARBA" id="ARBA00011901"/>
    </source>
</evidence>
<evidence type="ECO:0000256" key="4">
    <source>
        <dbReference type="ARBA" id="ARBA00022801"/>
    </source>
</evidence>
<dbReference type="GO" id="GO:0009253">
    <property type="term" value="P:peptidoglycan catabolic process"/>
    <property type="evidence" value="ECO:0007669"/>
    <property type="project" value="InterPro"/>
</dbReference>
<dbReference type="InterPro" id="IPR036365">
    <property type="entry name" value="PGBD-like_sf"/>
</dbReference>
<dbReference type="FunFam" id="3.40.80.10:FF:000003">
    <property type="entry name" value="N-acetylmuramoyl-L-alanine amidase"/>
    <property type="match status" value="1"/>
</dbReference>
<sequence>MPNQIETSAPPASKSDYLISNQYQIDENHLSPNQDAREMFLILHYTAITYQETLKRFGDENYQASSHYLIPELPINNQFVIYRMVPDNKRAWHAGLSFWQGNRSLNASSIGIEIENLGFPEADENQPLMLRRWYPYASKKQIEVVAEVAKRVINEYGITPSRVVGHSDIAPGRKFDPGPLFPWEQLYKEYNIGAWFDEDTVSYYKTYFPWKNDVSDLQIKLSKYGYDINITGVYDQATTDVVSAFQMHFYPQKYDGQADIETVARLDALLEKYRGQSRPAF</sequence>
<dbReference type="SUPFAM" id="SSF55846">
    <property type="entry name" value="N-acetylmuramoyl-L-alanine amidase-like"/>
    <property type="match status" value="1"/>
</dbReference>
<comment type="similarity">
    <text evidence="2">Belongs to the N-acetylmuramoyl-L-alanine amidase 2 family.</text>
</comment>
<dbReference type="Gene3D" id="3.40.80.10">
    <property type="entry name" value="Peptidoglycan recognition protein-like"/>
    <property type="match status" value="1"/>
</dbReference>
<gene>
    <name evidence="7" type="primary">amiD</name>
    <name evidence="7" type="ORF">KPC_3804</name>
</gene>
<dbReference type="EC" id="3.5.1.28" evidence="3"/>
<dbReference type="InterPro" id="IPR002477">
    <property type="entry name" value="Peptidoglycan-bd-like"/>
</dbReference>
<protein>
    <recommendedName>
        <fullName evidence="3">N-acetylmuramoyl-L-alanine amidase</fullName>
        <ecNumber evidence="3">3.5.1.28</ecNumber>
    </recommendedName>
</protein>
<dbReference type="Pfam" id="PF01510">
    <property type="entry name" value="Amidase_2"/>
    <property type="match status" value="1"/>
</dbReference>
<organism evidence="7 8">
    <name type="scientific">Acinetobacter stercoris</name>
    <dbReference type="NCBI Taxonomy" id="2126983"/>
    <lineage>
        <taxon>Bacteria</taxon>
        <taxon>Pseudomonadati</taxon>
        <taxon>Pseudomonadota</taxon>
        <taxon>Gammaproteobacteria</taxon>
        <taxon>Moraxellales</taxon>
        <taxon>Moraxellaceae</taxon>
        <taxon>Acinetobacter</taxon>
    </lineage>
</organism>
<dbReference type="Pfam" id="PF01471">
    <property type="entry name" value="PG_binding_1"/>
    <property type="match status" value="1"/>
</dbReference>
<evidence type="ECO:0000313" key="7">
    <source>
        <dbReference type="EMBL" id="SPL72626.1"/>
    </source>
</evidence>
<dbReference type="InterPro" id="IPR002502">
    <property type="entry name" value="Amidase_domain"/>
</dbReference>
<keyword evidence="8" id="KW-1185">Reference proteome</keyword>
<dbReference type="SMART" id="SM00644">
    <property type="entry name" value="Ami_2"/>
    <property type="match status" value="1"/>
</dbReference>
<dbReference type="PANTHER" id="PTHR30417:SF1">
    <property type="entry name" value="N-ACETYLMURAMOYL-L-ALANINE AMIDASE AMID"/>
    <property type="match status" value="1"/>
</dbReference>
<dbReference type="InParanoid" id="A0A2U3N4M1"/>
<reference evidence="8" key="1">
    <citation type="submission" date="2018-03" db="EMBL/GenBank/DDBJ databases">
        <authorList>
            <person name="Blom J."/>
        </authorList>
    </citation>
    <scope>NUCLEOTIDE SEQUENCE [LARGE SCALE GENOMIC DNA]</scope>
    <source>
        <strain evidence="8">KPC-SM-21</strain>
    </source>
</reference>
<dbReference type="InterPro" id="IPR036505">
    <property type="entry name" value="Amidase/PGRP_sf"/>
</dbReference>
<comment type="catalytic activity">
    <reaction evidence="1">
        <text>Hydrolyzes the link between N-acetylmuramoyl residues and L-amino acid residues in certain cell-wall glycopeptides.</text>
        <dbReference type="EC" id="3.5.1.28"/>
    </reaction>
</comment>
<evidence type="ECO:0000256" key="1">
    <source>
        <dbReference type="ARBA" id="ARBA00001561"/>
    </source>
</evidence>
<dbReference type="GO" id="GO:0008745">
    <property type="term" value="F:N-acetylmuramoyl-L-alanine amidase activity"/>
    <property type="evidence" value="ECO:0007669"/>
    <property type="project" value="UniProtKB-EC"/>
</dbReference>
<proteinExistence type="inferred from homology"/>
<feature type="domain" description="N-acetylmuramoyl-L-alanine amidase" evidence="6">
    <location>
        <begin position="26"/>
        <end position="178"/>
    </location>
</feature>
<evidence type="ECO:0000259" key="6">
    <source>
        <dbReference type="SMART" id="SM00644"/>
    </source>
</evidence>
<dbReference type="GO" id="GO:0019867">
    <property type="term" value="C:outer membrane"/>
    <property type="evidence" value="ECO:0007669"/>
    <property type="project" value="TreeGrafter"/>
</dbReference>
<dbReference type="CDD" id="cd06583">
    <property type="entry name" value="PGRP"/>
    <property type="match status" value="1"/>
</dbReference>
<name>A0A2U3N4M1_9GAMM</name>
<keyword evidence="4 7" id="KW-0378">Hydrolase</keyword>
<dbReference type="GO" id="GO:0071555">
    <property type="term" value="P:cell wall organization"/>
    <property type="evidence" value="ECO:0007669"/>
    <property type="project" value="UniProtKB-KW"/>
</dbReference>
<keyword evidence="5" id="KW-0961">Cell wall biogenesis/degradation</keyword>
<evidence type="ECO:0000256" key="2">
    <source>
        <dbReference type="ARBA" id="ARBA00007553"/>
    </source>
</evidence>
<evidence type="ECO:0000313" key="8">
    <source>
        <dbReference type="Proteomes" id="UP000245974"/>
    </source>
</evidence>
<dbReference type="InterPro" id="IPR051206">
    <property type="entry name" value="NAMLAA_amidase_2"/>
</dbReference>
<evidence type="ECO:0000256" key="5">
    <source>
        <dbReference type="ARBA" id="ARBA00023316"/>
    </source>
</evidence>
<dbReference type="EMBL" id="OOGT01000392">
    <property type="protein sequence ID" value="SPL72626.1"/>
    <property type="molecule type" value="Genomic_DNA"/>
</dbReference>
<dbReference type="FunCoup" id="A0A2U3N4M1">
    <property type="interactions" value="12"/>
</dbReference>
<dbReference type="GO" id="GO:0009254">
    <property type="term" value="P:peptidoglycan turnover"/>
    <property type="evidence" value="ECO:0007669"/>
    <property type="project" value="TreeGrafter"/>
</dbReference>
<dbReference type="InterPro" id="IPR036366">
    <property type="entry name" value="PGBDSf"/>
</dbReference>